<name>A0A5C5FPJ9_9BASI</name>
<sequence length="392" mass="42786">MLNNDGWLDSMHPGPSHKRPRRRPLPTAPCLCRTLPPLAYLDTKAQAQATMARKERILADSLATALDSQLDAAAPPPPPPERTPSSSSASGGFLASLTGQKRGTGLDKKGGYEPYQVLRAIERRDLMLLNDIKMHSFDLLVSGSPLPLVYAMRLGKSHHDIQVFLVGAMSRRVNDTTDDELALMEPSTKATLRALRANLKIATSASLSGPDGDTSLLSSFLQIIVMLEGTKFLHSATQTLSLALRTPLAAKPVATAQALMLKWVSRELRDKQVASVDEYLANGTGDLVLLGLWSVAQDQVGREAEEVPLYFFARDDRIQKAVEERLSLLRRTSPSSLARMSKPLRAQLDTALEVLDQRSLNGRERIERLRRALDEGKKEGARGDGVGTAGRG</sequence>
<evidence type="ECO:0000256" key="1">
    <source>
        <dbReference type="SAM" id="MobiDB-lite"/>
    </source>
</evidence>
<dbReference type="AlphaFoldDB" id="A0A5C5FPJ9"/>
<dbReference type="OrthoDB" id="3005035at2759"/>
<protein>
    <submittedName>
        <fullName evidence="2">Uncharacterized protein</fullName>
    </submittedName>
</protein>
<gene>
    <name evidence="2" type="ORF">DMC30DRAFT_380331</name>
</gene>
<dbReference type="Proteomes" id="UP000311382">
    <property type="component" value="Unassembled WGS sequence"/>
</dbReference>
<comment type="caution">
    <text evidence="2">The sequence shown here is derived from an EMBL/GenBank/DDBJ whole genome shotgun (WGS) entry which is preliminary data.</text>
</comment>
<dbReference type="EMBL" id="SOZI01000133">
    <property type="protein sequence ID" value="TNY18545.1"/>
    <property type="molecule type" value="Genomic_DNA"/>
</dbReference>
<proteinExistence type="predicted"/>
<accession>A0A5C5FPJ9</accession>
<evidence type="ECO:0000313" key="2">
    <source>
        <dbReference type="EMBL" id="TNY18545.1"/>
    </source>
</evidence>
<evidence type="ECO:0000313" key="3">
    <source>
        <dbReference type="Proteomes" id="UP000311382"/>
    </source>
</evidence>
<keyword evidence="3" id="KW-1185">Reference proteome</keyword>
<feature type="region of interest" description="Disordered" evidence="1">
    <location>
        <begin position="1"/>
        <end position="25"/>
    </location>
</feature>
<feature type="compositionally biased region" description="Basic residues" evidence="1">
    <location>
        <begin position="15"/>
        <end position="24"/>
    </location>
</feature>
<reference evidence="2 3" key="1">
    <citation type="submission" date="2019-03" db="EMBL/GenBank/DDBJ databases">
        <title>Rhodosporidium diobovatum UCD-FST 08-225 genome sequencing, assembly, and annotation.</title>
        <authorList>
            <person name="Fakankun I.U."/>
            <person name="Fristensky B."/>
            <person name="Levin D.B."/>
        </authorList>
    </citation>
    <scope>NUCLEOTIDE SEQUENCE [LARGE SCALE GENOMIC DNA]</scope>
    <source>
        <strain evidence="2 3">UCD-FST 08-225</strain>
    </source>
</reference>
<feature type="region of interest" description="Disordered" evidence="1">
    <location>
        <begin position="70"/>
        <end position="109"/>
    </location>
</feature>
<organism evidence="2 3">
    <name type="scientific">Rhodotorula diobovata</name>
    <dbReference type="NCBI Taxonomy" id="5288"/>
    <lineage>
        <taxon>Eukaryota</taxon>
        <taxon>Fungi</taxon>
        <taxon>Dikarya</taxon>
        <taxon>Basidiomycota</taxon>
        <taxon>Pucciniomycotina</taxon>
        <taxon>Microbotryomycetes</taxon>
        <taxon>Sporidiobolales</taxon>
        <taxon>Sporidiobolaceae</taxon>
        <taxon>Rhodotorula</taxon>
    </lineage>
</organism>